<dbReference type="SUPFAM" id="SSF103473">
    <property type="entry name" value="MFS general substrate transporter"/>
    <property type="match status" value="1"/>
</dbReference>
<feature type="transmembrane region" description="Helical" evidence="7">
    <location>
        <begin position="136"/>
        <end position="155"/>
    </location>
</feature>
<dbReference type="EMBL" id="BAAATD010000003">
    <property type="protein sequence ID" value="GAA2594904.1"/>
    <property type="molecule type" value="Genomic_DNA"/>
</dbReference>
<feature type="transmembrane region" description="Helical" evidence="7">
    <location>
        <begin position="103"/>
        <end position="129"/>
    </location>
</feature>
<evidence type="ECO:0000259" key="8">
    <source>
        <dbReference type="PROSITE" id="PS50850"/>
    </source>
</evidence>
<feature type="transmembrane region" description="Helical" evidence="7">
    <location>
        <begin position="12"/>
        <end position="31"/>
    </location>
</feature>
<proteinExistence type="inferred from homology"/>
<evidence type="ECO:0000256" key="3">
    <source>
        <dbReference type="ARBA" id="ARBA00022692"/>
    </source>
</evidence>
<feature type="transmembrane region" description="Helical" evidence="7">
    <location>
        <begin position="167"/>
        <end position="186"/>
    </location>
</feature>
<name>A0ABP6C159_9ACTN</name>
<feature type="domain" description="Major facilitator superfamily (MFS) profile" evidence="8">
    <location>
        <begin position="10"/>
        <end position="392"/>
    </location>
</feature>
<feature type="transmembrane region" description="Helical" evidence="7">
    <location>
        <begin position="248"/>
        <end position="265"/>
    </location>
</feature>
<comment type="caution">
    <text evidence="9">The sequence shown here is derived from an EMBL/GenBank/DDBJ whole genome shotgun (WGS) entry which is preliminary data.</text>
</comment>
<keyword evidence="5" id="KW-0534">Nitrate assimilation</keyword>
<organism evidence="9 10">
    <name type="scientific">Actinomadura fulvescens</name>
    <dbReference type="NCBI Taxonomy" id="46160"/>
    <lineage>
        <taxon>Bacteria</taxon>
        <taxon>Bacillati</taxon>
        <taxon>Actinomycetota</taxon>
        <taxon>Actinomycetes</taxon>
        <taxon>Streptosporangiales</taxon>
        <taxon>Thermomonosporaceae</taxon>
        <taxon>Actinomadura</taxon>
    </lineage>
</organism>
<feature type="transmembrane region" description="Helical" evidence="7">
    <location>
        <begin position="277"/>
        <end position="295"/>
    </location>
</feature>
<dbReference type="InterPro" id="IPR036259">
    <property type="entry name" value="MFS_trans_sf"/>
</dbReference>
<dbReference type="PROSITE" id="PS50850">
    <property type="entry name" value="MFS"/>
    <property type="match status" value="1"/>
</dbReference>
<sequence>MSESALRRGQTLNLALATWTFAINFWAWNLIGPLASAYSRDLRLSAFQTSMLVAIPVLVGSLGRIPVGALTDRYGGRVMFAAVSFLSIVPVLFVAFAGNSYGLMLAGGFVLGIAGTAFAVGVPFCNAWYDKSRRGFATGVFGAGMGGTALSAFLTPRLADAIGRTPTFLLVAAALAVTGAVVLLVARDSPEWRPSAEPVAPRLAAALRIRTTWQASLLYALAFGGFVAFSTYLPTYLRDVYAFDAVDAGMRTAGFSLAAVVARPLGGILSDRIGPRLVLMASFALAAVMAVVVSLKPAPELGAGLSFVLLAFALGLGSGGVFALIGQRVEASKVGSVTGLVGAAGGLGGYFPPLLMGAVFGATGSYLIALLLLACCAVAALLLTALAFRDTGRARTERPAAERGHVRR</sequence>
<evidence type="ECO:0000256" key="1">
    <source>
        <dbReference type="ARBA" id="ARBA00004651"/>
    </source>
</evidence>
<accession>A0ABP6C159</accession>
<feature type="transmembrane region" description="Helical" evidence="7">
    <location>
        <begin position="366"/>
        <end position="388"/>
    </location>
</feature>
<feature type="transmembrane region" description="Helical" evidence="7">
    <location>
        <begin position="217"/>
        <end position="236"/>
    </location>
</feature>
<keyword evidence="10" id="KW-1185">Reference proteome</keyword>
<reference evidence="10" key="1">
    <citation type="journal article" date="2019" name="Int. J. Syst. Evol. Microbiol.">
        <title>The Global Catalogue of Microorganisms (GCM) 10K type strain sequencing project: providing services to taxonomists for standard genome sequencing and annotation.</title>
        <authorList>
            <consortium name="The Broad Institute Genomics Platform"/>
            <consortium name="The Broad Institute Genome Sequencing Center for Infectious Disease"/>
            <person name="Wu L."/>
            <person name="Ma J."/>
        </authorList>
    </citation>
    <scope>NUCLEOTIDE SEQUENCE [LARGE SCALE GENOMIC DNA]</scope>
    <source>
        <strain evidence="10">JCM 6833</strain>
    </source>
</reference>
<evidence type="ECO:0000256" key="4">
    <source>
        <dbReference type="ARBA" id="ARBA00022989"/>
    </source>
</evidence>
<keyword evidence="4 7" id="KW-1133">Transmembrane helix</keyword>
<comment type="similarity">
    <text evidence="2">Belongs to the major facilitator superfamily. Nitrate/nitrite porter (TC 2.A.1.8) family.</text>
</comment>
<dbReference type="InterPro" id="IPR044772">
    <property type="entry name" value="NO3_transporter"/>
</dbReference>
<dbReference type="InterPro" id="IPR011701">
    <property type="entry name" value="MFS"/>
</dbReference>
<dbReference type="Proteomes" id="UP001501509">
    <property type="component" value="Unassembled WGS sequence"/>
</dbReference>
<dbReference type="PANTHER" id="PTHR23515">
    <property type="entry name" value="HIGH-AFFINITY NITRATE TRANSPORTER 2.3"/>
    <property type="match status" value="1"/>
</dbReference>
<feature type="transmembrane region" description="Helical" evidence="7">
    <location>
        <begin position="337"/>
        <end position="360"/>
    </location>
</feature>
<dbReference type="InterPro" id="IPR020846">
    <property type="entry name" value="MFS_dom"/>
</dbReference>
<feature type="transmembrane region" description="Helical" evidence="7">
    <location>
        <begin position="301"/>
        <end position="325"/>
    </location>
</feature>
<evidence type="ECO:0000256" key="5">
    <source>
        <dbReference type="ARBA" id="ARBA00023063"/>
    </source>
</evidence>
<gene>
    <name evidence="9" type="ORF">GCM10010411_30160</name>
</gene>
<evidence type="ECO:0000256" key="7">
    <source>
        <dbReference type="SAM" id="Phobius"/>
    </source>
</evidence>
<evidence type="ECO:0000313" key="9">
    <source>
        <dbReference type="EMBL" id="GAA2594904.1"/>
    </source>
</evidence>
<evidence type="ECO:0000256" key="2">
    <source>
        <dbReference type="ARBA" id="ARBA00008432"/>
    </source>
</evidence>
<keyword evidence="3 7" id="KW-0812">Transmembrane</keyword>
<dbReference type="RefSeq" id="WP_344541336.1">
    <property type="nucleotide sequence ID" value="NZ_BAAATD010000003.1"/>
</dbReference>
<evidence type="ECO:0000256" key="6">
    <source>
        <dbReference type="ARBA" id="ARBA00023136"/>
    </source>
</evidence>
<dbReference type="CDD" id="cd17341">
    <property type="entry name" value="MFS_NRT2_like"/>
    <property type="match status" value="1"/>
</dbReference>
<dbReference type="Pfam" id="PF07690">
    <property type="entry name" value="MFS_1"/>
    <property type="match status" value="1"/>
</dbReference>
<keyword evidence="6 7" id="KW-0472">Membrane</keyword>
<feature type="transmembrane region" description="Helical" evidence="7">
    <location>
        <begin position="51"/>
        <end position="71"/>
    </location>
</feature>
<dbReference type="Gene3D" id="1.20.1250.20">
    <property type="entry name" value="MFS general substrate transporter like domains"/>
    <property type="match status" value="1"/>
</dbReference>
<evidence type="ECO:0000313" key="10">
    <source>
        <dbReference type="Proteomes" id="UP001501509"/>
    </source>
</evidence>
<protein>
    <submittedName>
        <fullName evidence="9">Nitrate/nitrite transporter</fullName>
    </submittedName>
</protein>
<feature type="transmembrane region" description="Helical" evidence="7">
    <location>
        <begin position="78"/>
        <end position="97"/>
    </location>
</feature>
<comment type="subcellular location">
    <subcellularLocation>
        <location evidence="1">Cell membrane</location>
        <topology evidence="1">Multi-pass membrane protein</topology>
    </subcellularLocation>
</comment>